<evidence type="ECO:0000313" key="2">
    <source>
        <dbReference type="EMBL" id="SOD62817.1"/>
    </source>
</evidence>
<feature type="transmembrane region" description="Helical" evidence="1">
    <location>
        <begin position="12"/>
        <end position="31"/>
    </location>
</feature>
<dbReference type="AlphaFoldDB" id="A0A286DVW5"/>
<keyword evidence="1" id="KW-0812">Transmembrane</keyword>
<evidence type="ECO:0000313" key="3">
    <source>
        <dbReference type="Proteomes" id="UP000219072"/>
    </source>
</evidence>
<proteinExistence type="predicted"/>
<keyword evidence="1" id="KW-0472">Membrane</keyword>
<dbReference type="RefSeq" id="WP_097231290.1">
    <property type="nucleotide sequence ID" value="NZ_OCNE01000007.1"/>
</dbReference>
<dbReference type="Proteomes" id="UP000219072">
    <property type="component" value="Unassembled WGS sequence"/>
</dbReference>
<keyword evidence="1" id="KW-1133">Transmembrane helix</keyword>
<dbReference type="EMBL" id="OCNE01000007">
    <property type="protein sequence ID" value="SOD62817.1"/>
    <property type="molecule type" value="Genomic_DNA"/>
</dbReference>
<keyword evidence="3" id="KW-1185">Reference proteome</keyword>
<sequence>MPTLRRLAAGLLLPVLYVLVVVPVGLVTRLVRDPLRRRPDRAATSYWITTGPAEGPGGRHS</sequence>
<evidence type="ECO:0000256" key="1">
    <source>
        <dbReference type="SAM" id="Phobius"/>
    </source>
</evidence>
<name>A0A286DVW5_9ACTN</name>
<accession>A0A286DVW5</accession>
<organism evidence="2 3">
    <name type="scientific">Streptomyces zhaozhouensis</name>
    <dbReference type="NCBI Taxonomy" id="1300267"/>
    <lineage>
        <taxon>Bacteria</taxon>
        <taxon>Bacillati</taxon>
        <taxon>Actinomycetota</taxon>
        <taxon>Actinomycetes</taxon>
        <taxon>Kitasatosporales</taxon>
        <taxon>Streptomycetaceae</taxon>
        <taxon>Streptomyces</taxon>
    </lineage>
</organism>
<gene>
    <name evidence="2" type="ORF">SAMN06297387_107191</name>
</gene>
<protein>
    <submittedName>
        <fullName evidence="2">Uncharacterized protein</fullName>
    </submittedName>
</protein>
<reference evidence="2 3" key="1">
    <citation type="submission" date="2017-09" db="EMBL/GenBank/DDBJ databases">
        <authorList>
            <person name="Ehlers B."/>
            <person name="Leendertz F.H."/>
        </authorList>
    </citation>
    <scope>NUCLEOTIDE SEQUENCE [LARGE SCALE GENOMIC DNA]</scope>
    <source>
        <strain evidence="2 3">CGMCC 4.7095</strain>
    </source>
</reference>